<dbReference type="FunFam" id="1.10.10.10:FF:000001">
    <property type="entry name" value="LysR family transcriptional regulator"/>
    <property type="match status" value="1"/>
</dbReference>
<dbReference type="InterPro" id="IPR036390">
    <property type="entry name" value="WH_DNA-bd_sf"/>
</dbReference>
<gene>
    <name evidence="6" type="ORF">SAMN02745691_01600</name>
</gene>
<dbReference type="Pfam" id="PF03466">
    <property type="entry name" value="LysR_substrate"/>
    <property type="match status" value="1"/>
</dbReference>
<keyword evidence="4" id="KW-0804">Transcription</keyword>
<dbReference type="Gene3D" id="1.10.10.10">
    <property type="entry name" value="Winged helix-like DNA-binding domain superfamily/Winged helix DNA-binding domain"/>
    <property type="match status" value="1"/>
</dbReference>
<dbReference type="InterPro" id="IPR005119">
    <property type="entry name" value="LysR_subst-bd"/>
</dbReference>
<evidence type="ECO:0000313" key="6">
    <source>
        <dbReference type="EMBL" id="SHJ25561.1"/>
    </source>
</evidence>
<dbReference type="GO" id="GO:0003700">
    <property type="term" value="F:DNA-binding transcription factor activity"/>
    <property type="evidence" value="ECO:0007669"/>
    <property type="project" value="InterPro"/>
</dbReference>
<accession>A0A1M6HTP5</accession>
<keyword evidence="3 6" id="KW-0238">DNA-binding</keyword>
<organism evidence="6 7">
    <name type="scientific">Parasporobacterium paucivorans DSM 15970</name>
    <dbReference type="NCBI Taxonomy" id="1122934"/>
    <lineage>
        <taxon>Bacteria</taxon>
        <taxon>Bacillati</taxon>
        <taxon>Bacillota</taxon>
        <taxon>Clostridia</taxon>
        <taxon>Lachnospirales</taxon>
        <taxon>Lachnospiraceae</taxon>
        <taxon>Parasporobacterium</taxon>
    </lineage>
</organism>
<dbReference type="InterPro" id="IPR036388">
    <property type="entry name" value="WH-like_DNA-bd_sf"/>
</dbReference>
<sequence length="295" mass="33954">MNISQIKYFLETAKCLNFTKAAQHLFITQPTLGRQITEIESELNMLLFVRSNKGLTLTPAGIVLYEELSVLMNDYEKAVKKASLASQCITGKLNIGILDGLSIKEFIPEMVSIFEKNHPNIEIIIKRKSFRALLEELNKNELDAIISFSFHINEHQELKTIKLKKYEPAFVVPLKNPLSKKEKLEFKDFKYEPLAIVKKEECPGGVEFIVNKFLLEAGFYPNLHFLDSMDDVVLWVESGMRCALLNMEMDLVRSDSLKMYPFEDGRDDNFIELAYLDENKNFALDLLKNYYASKA</sequence>
<evidence type="ECO:0000256" key="4">
    <source>
        <dbReference type="ARBA" id="ARBA00023163"/>
    </source>
</evidence>
<dbReference type="PROSITE" id="PS50931">
    <property type="entry name" value="HTH_LYSR"/>
    <property type="match status" value="1"/>
</dbReference>
<dbReference type="PANTHER" id="PTHR30346:SF0">
    <property type="entry name" value="HCA OPERON TRANSCRIPTIONAL ACTIVATOR HCAR"/>
    <property type="match status" value="1"/>
</dbReference>
<evidence type="ECO:0000256" key="3">
    <source>
        <dbReference type="ARBA" id="ARBA00023125"/>
    </source>
</evidence>
<reference evidence="6 7" key="1">
    <citation type="submission" date="2016-11" db="EMBL/GenBank/DDBJ databases">
        <authorList>
            <person name="Jaros S."/>
            <person name="Januszkiewicz K."/>
            <person name="Wedrychowicz H."/>
        </authorList>
    </citation>
    <scope>NUCLEOTIDE SEQUENCE [LARGE SCALE GENOMIC DNA]</scope>
    <source>
        <strain evidence="6 7">DSM 15970</strain>
    </source>
</reference>
<evidence type="ECO:0000313" key="7">
    <source>
        <dbReference type="Proteomes" id="UP000184342"/>
    </source>
</evidence>
<dbReference type="PRINTS" id="PR00039">
    <property type="entry name" value="HTHLYSR"/>
</dbReference>
<dbReference type="Gene3D" id="3.40.190.290">
    <property type="match status" value="1"/>
</dbReference>
<dbReference type="GO" id="GO:0003677">
    <property type="term" value="F:DNA binding"/>
    <property type="evidence" value="ECO:0007669"/>
    <property type="project" value="UniProtKB-KW"/>
</dbReference>
<dbReference type="PANTHER" id="PTHR30346">
    <property type="entry name" value="TRANSCRIPTIONAL DUAL REGULATOR HCAR-RELATED"/>
    <property type="match status" value="1"/>
</dbReference>
<dbReference type="GO" id="GO:0032993">
    <property type="term" value="C:protein-DNA complex"/>
    <property type="evidence" value="ECO:0007669"/>
    <property type="project" value="TreeGrafter"/>
</dbReference>
<comment type="similarity">
    <text evidence="1">Belongs to the LysR transcriptional regulatory family.</text>
</comment>
<evidence type="ECO:0000256" key="1">
    <source>
        <dbReference type="ARBA" id="ARBA00009437"/>
    </source>
</evidence>
<feature type="domain" description="HTH lysR-type" evidence="5">
    <location>
        <begin position="1"/>
        <end position="58"/>
    </location>
</feature>
<evidence type="ECO:0000259" key="5">
    <source>
        <dbReference type="PROSITE" id="PS50931"/>
    </source>
</evidence>
<proteinExistence type="inferred from homology"/>
<dbReference type="STRING" id="1122934.SAMN02745691_01600"/>
<dbReference type="CDD" id="cd05466">
    <property type="entry name" value="PBP2_LTTR_substrate"/>
    <property type="match status" value="1"/>
</dbReference>
<dbReference type="SUPFAM" id="SSF53850">
    <property type="entry name" value="Periplasmic binding protein-like II"/>
    <property type="match status" value="1"/>
</dbReference>
<dbReference type="Proteomes" id="UP000184342">
    <property type="component" value="Unassembled WGS sequence"/>
</dbReference>
<protein>
    <submittedName>
        <fullName evidence="6">DNA-binding transcriptional regulator, LysR family</fullName>
    </submittedName>
</protein>
<dbReference type="OrthoDB" id="9803714at2"/>
<keyword evidence="2" id="KW-0805">Transcription regulation</keyword>
<dbReference type="EMBL" id="FQYT01000016">
    <property type="protein sequence ID" value="SHJ25561.1"/>
    <property type="molecule type" value="Genomic_DNA"/>
</dbReference>
<dbReference type="AlphaFoldDB" id="A0A1M6HTP5"/>
<dbReference type="SUPFAM" id="SSF46785">
    <property type="entry name" value="Winged helix' DNA-binding domain"/>
    <property type="match status" value="1"/>
</dbReference>
<evidence type="ECO:0000256" key="2">
    <source>
        <dbReference type="ARBA" id="ARBA00023015"/>
    </source>
</evidence>
<dbReference type="InterPro" id="IPR000847">
    <property type="entry name" value="LysR_HTH_N"/>
</dbReference>
<name>A0A1M6HTP5_9FIRM</name>
<dbReference type="RefSeq" id="WP_073993898.1">
    <property type="nucleotide sequence ID" value="NZ_FQYT01000016.1"/>
</dbReference>
<keyword evidence="7" id="KW-1185">Reference proteome</keyword>
<dbReference type="Pfam" id="PF00126">
    <property type="entry name" value="HTH_1"/>
    <property type="match status" value="1"/>
</dbReference>